<feature type="domain" description="PucR C-terminal helix-turn-helix" evidence="1">
    <location>
        <begin position="160"/>
        <end position="213"/>
    </location>
</feature>
<accession>A0ABT0VHL0</accession>
<evidence type="ECO:0000259" key="1">
    <source>
        <dbReference type="Pfam" id="PF13556"/>
    </source>
</evidence>
<dbReference type="Proteomes" id="UP001057481">
    <property type="component" value="Unassembled WGS sequence"/>
</dbReference>
<dbReference type="Pfam" id="PF13556">
    <property type="entry name" value="HTH_30"/>
    <property type="match status" value="1"/>
</dbReference>
<sequence length="245" mass="28703">MPNTTTAFLQKWLNISDYDLALNSDFEHEALHHNVDLTRKYYALVVKSSIENTSYNYNLSFMLDSYRCIFIFNEYYDLDSFLAQLAPNQLVGIGTPHFDLSRTIKEALEALCFSIADAENPIVHFDSIKRFNPLINSNLAYPELRQFFDRFETLYGDTILLDTFWASVLNNHNFTKTAHSLHVHRRTVEYRLNRLHELTGYNPRNIVDCIALISAYVRWRTKNLSLLLNELQSISDSMLPRDRIY</sequence>
<gene>
    <name evidence="2" type="ORF">KAK10_05210</name>
</gene>
<evidence type="ECO:0000313" key="2">
    <source>
        <dbReference type="EMBL" id="MCM2437306.1"/>
    </source>
</evidence>
<proteinExistence type="predicted"/>
<name>A0ABT0VHL0_9LACO</name>
<dbReference type="Gene3D" id="1.10.10.2840">
    <property type="entry name" value="PucR C-terminal helix-turn-helix domain"/>
    <property type="match status" value="1"/>
</dbReference>
<reference evidence="2" key="1">
    <citation type="submission" date="2021-04" db="EMBL/GenBank/DDBJ databases">
        <title>Taxonomic assessment of Weissella genus.</title>
        <authorList>
            <person name="Fanelli F."/>
            <person name="Chieffi D."/>
            <person name="Dell'Aquila A."/>
            <person name="Gyu-Sung C."/>
            <person name="Franz C.M.A.P."/>
            <person name="Fusco V."/>
        </authorList>
    </citation>
    <scope>NUCLEOTIDE SEQUENCE</scope>
    <source>
        <strain evidence="2">LMG 25373</strain>
    </source>
</reference>
<comment type="caution">
    <text evidence="2">The sequence shown here is derived from an EMBL/GenBank/DDBJ whole genome shotgun (WGS) entry which is preliminary data.</text>
</comment>
<dbReference type="RefSeq" id="WP_205142834.1">
    <property type="nucleotide sequence ID" value="NZ_JAFBDN010000001.1"/>
</dbReference>
<dbReference type="EMBL" id="JAGMVS010000062">
    <property type="protein sequence ID" value="MCM2437306.1"/>
    <property type="molecule type" value="Genomic_DNA"/>
</dbReference>
<protein>
    <submittedName>
        <fullName evidence="2">Helix-turn-helix domain-containing protein</fullName>
    </submittedName>
</protein>
<evidence type="ECO:0000313" key="3">
    <source>
        <dbReference type="Proteomes" id="UP001057481"/>
    </source>
</evidence>
<dbReference type="InterPro" id="IPR025736">
    <property type="entry name" value="PucR_C-HTH_dom"/>
</dbReference>
<keyword evidence="3" id="KW-1185">Reference proteome</keyword>
<organism evidence="2 3">
    <name type="scientific">Periweissella beninensis</name>
    <dbReference type="NCBI Taxonomy" id="504936"/>
    <lineage>
        <taxon>Bacteria</taxon>
        <taxon>Bacillati</taxon>
        <taxon>Bacillota</taxon>
        <taxon>Bacilli</taxon>
        <taxon>Lactobacillales</taxon>
        <taxon>Lactobacillaceae</taxon>
        <taxon>Periweissella</taxon>
    </lineage>
</organism>
<dbReference type="InterPro" id="IPR042070">
    <property type="entry name" value="PucR_C-HTH_sf"/>
</dbReference>